<dbReference type="GO" id="GO:0008983">
    <property type="term" value="F:protein-glutamate O-methyltransferase activity"/>
    <property type="evidence" value="ECO:0007669"/>
    <property type="project" value="UniProtKB-EC"/>
</dbReference>
<dbReference type="PANTHER" id="PTHR24422">
    <property type="entry name" value="CHEMOTAXIS PROTEIN METHYLTRANSFERASE"/>
    <property type="match status" value="1"/>
</dbReference>
<evidence type="ECO:0000256" key="6">
    <source>
        <dbReference type="PROSITE-ProRule" id="PRU00050"/>
    </source>
</evidence>
<dbReference type="Pfam" id="PF13596">
    <property type="entry name" value="PAS_10"/>
    <property type="match status" value="1"/>
</dbReference>
<comment type="catalytic activity">
    <reaction evidence="1">
        <text>L-glutamyl-[protein] + S-adenosyl-L-methionine = [protein]-L-glutamate 5-O-methyl ester + S-adenosyl-L-homocysteine</text>
        <dbReference type="Rhea" id="RHEA:24452"/>
        <dbReference type="Rhea" id="RHEA-COMP:10208"/>
        <dbReference type="Rhea" id="RHEA-COMP:10311"/>
        <dbReference type="ChEBI" id="CHEBI:29973"/>
        <dbReference type="ChEBI" id="CHEBI:57856"/>
        <dbReference type="ChEBI" id="CHEBI:59789"/>
        <dbReference type="ChEBI" id="CHEBI:82795"/>
        <dbReference type="EC" id="2.1.1.80"/>
    </reaction>
</comment>
<dbReference type="Proteomes" id="UP000179243">
    <property type="component" value="Unassembled WGS sequence"/>
</dbReference>
<dbReference type="InterPro" id="IPR029063">
    <property type="entry name" value="SAM-dependent_MTases_sf"/>
</dbReference>
<evidence type="ECO:0000313" key="11">
    <source>
        <dbReference type="Proteomes" id="UP000179243"/>
    </source>
</evidence>
<evidence type="ECO:0000256" key="1">
    <source>
        <dbReference type="ARBA" id="ARBA00001541"/>
    </source>
</evidence>
<feature type="active site" evidence="6">
    <location>
        <position position="43"/>
    </location>
</feature>
<feature type="compositionally biased region" description="Low complexity" evidence="7">
    <location>
        <begin position="708"/>
        <end position="720"/>
    </location>
</feature>
<keyword evidence="6" id="KW-0145">Chemotaxis</keyword>
<feature type="active site" evidence="6">
    <location>
        <position position="164"/>
    </location>
</feature>
<dbReference type="Gene3D" id="3.40.50.180">
    <property type="entry name" value="Methylesterase CheB, C-terminal domain"/>
    <property type="match status" value="1"/>
</dbReference>
<dbReference type="CDD" id="cd02440">
    <property type="entry name" value="AdoMet_MTases"/>
    <property type="match status" value="1"/>
</dbReference>
<evidence type="ECO:0000256" key="5">
    <source>
        <dbReference type="ARBA" id="ARBA00022691"/>
    </source>
</evidence>
<dbReference type="SUPFAM" id="SSF55785">
    <property type="entry name" value="PYP-like sensor domain (PAS domain)"/>
    <property type="match status" value="1"/>
</dbReference>
<evidence type="ECO:0000256" key="3">
    <source>
        <dbReference type="ARBA" id="ARBA00022603"/>
    </source>
</evidence>
<dbReference type="GO" id="GO:0005737">
    <property type="term" value="C:cytoplasm"/>
    <property type="evidence" value="ECO:0007669"/>
    <property type="project" value="InterPro"/>
</dbReference>
<proteinExistence type="predicted"/>
<dbReference type="InterPro" id="IPR022641">
    <property type="entry name" value="CheR_N"/>
</dbReference>
<dbReference type="InterPro" id="IPR022642">
    <property type="entry name" value="CheR_C"/>
</dbReference>
<feature type="domain" description="CheR-type methyltransferase" evidence="9">
    <location>
        <begin position="247"/>
        <end position="506"/>
    </location>
</feature>
<dbReference type="InterPro" id="IPR035965">
    <property type="entry name" value="PAS-like_dom_sf"/>
</dbReference>
<dbReference type="InterPro" id="IPR000780">
    <property type="entry name" value="CheR_MeTrfase"/>
</dbReference>
<feature type="domain" description="CheB-type methylesterase" evidence="8">
    <location>
        <begin position="31"/>
        <end position="216"/>
    </location>
</feature>
<keyword evidence="5" id="KW-0949">S-adenosyl-L-methionine</keyword>
<reference evidence="10 11" key="1">
    <citation type="journal article" date="2016" name="Nat. Commun.">
        <title>Thousands of microbial genomes shed light on interconnected biogeochemical processes in an aquifer system.</title>
        <authorList>
            <person name="Anantharaman K."/>
            <person name="Brown C.T."/>
            <person name="Hug L.A."/>
            <person name="Sharon I."/>
            <person name="Castelle C.J."/>
            <person name="Probst A.J."/>
            <person name="Thomas B.C."/>
            <person name="Singh A."/>
            <person name="Wilkins M.J."/>
            <person name="Karaoz U."/>
            <person name="Brodie E.L."/>
            <person name="Williams K.H."/>
            <person name="Hubbard S.S."/>
            <person name="Banfield J.F."/>
        </authorList>
    </citation>
    <scope>NUCLEOTIDE SEQUENCE [LARGE SCALE GENOMIC DNA]</scope>
</reference>
<evidence type="ECO:0000256" key="2">
    <source>
        <dbReference type="ARBA" id="ARBA00012534"/>
    </source>
</evidence>
<dbReference type="CDD" id="cd16434">
    <property type="entry name" value="CheB-CheR_fusion"/>
    <property type="match status" value="1"/>
</dbReference>
<dbReference type="GO" id="GO:0032259">
    <property type="term" value="P:methylation"/>
    <property type="evidence" value="ECO:0007669"/>
    <property type="project" value="UniProtKB-KW"/>
</dbReference>
<gene>
    <name evidence="10" type="ORF">A2519_02960</name>
</gene>
<accession>A0A1F7FL71</accession>
<evidence type="ECO:0000256" key="7">
    <source>
        <dbReference type="SAM" id="MobiDB-lite"/>
    </source>
</evidence>
<evidence type="ECO:0000256" key="4">
    <source>
        <dbReference type="ARBA" id="ARBA00022679"/>
    </source>
</evidence>
<feature type="region of interest" description="Disordered" evidence="7">
    <location>
        <begin position="703"/>
        <end position="722"/>
    </location>
</feature>
<dbReference type="InterPro" id="IPR050903">
    <property type="entry name" value="Bact_Chemotaxis_MeTrfase"/>
</dbReference>
<evidence type="ECO:0000259" key="9">
    <source>
        <dbReference type="PROSITE" id="PS50123"/>
    </source>
</evidence>
<dbReference type="Pfam" id="PF01739">
    <property type="entry name" value="CheR"/>
    <property type="match status" value="1"/>
</dbReference>
<dbReference type="Pfam" id="PF03705">
    <property type="entry name" value="CheR_N"/>
    <property type="match status" value="1"/>
</dbReference>
<dbReference type="PANTHER" id="PTHR24422:SF27">
    <property type="entry name" value="PROTEIN-GLUTAMATE O-METHYLTRANSFERASE"/>
    <property type="match status" value="1"/>
</dbReference>
<dbReference type="Pfam" id="PF01339">
    <property type="entry name" value="CheB_methylest"/>
    <property type="match status" value="1"/>
</dbReference>
<name>A0A1F7FL71_UNCRA</name>
<evidence type="ECO:0000259" key="8">
    <source>
        <dbReference type="PROSITE" id="PS50122"/>
    </source>
</evidence>
<dbReference type="SUPFAM" id="SSF47757">
    <property type="entry name" value="Chemotaxis receptor methyltransferase CheR, N-terminal domain"/>
    <property type="match status" value="1"/>
</dbReference>
<dbReference type="GO" id="GO:0000156">
    <property type="term" value="F:phosphorelay response regulator activity"/>
    <property type="evidence" value="ECO:0007669"/>
    <property type="project" value="InterPro"/>
</dbReference>
<keyword evidence="6" id="KW-0378">Hydrolase</keyword>
<keyword evidence="4" id="KW-0808">Transferase</keyword>
<dbReference type="Gene3D" id="1.10.155.10">
    <property type="entry name" value="Chemotaxis receptor methyltransferase CheR, N-terminal domain"/>
    <property type="match status" value="1"/>
</dbReference>
<dbReference type="Gene3D" id="3.30.450.20">
    <property type="entry name" value="PAS domain"/>
    <property type="match status" value="1"/>
</dbReference>
<comment type="caution">
    <text evidence="10">The sequence shown here is derived from an EMBL/GenBank/DDBJ whole genome shotgun (WGS) entry which is preliminary data.</text>
</comment>
<feature type="region of interest" description="Disordered" evidence="7">
    <location>
        <begin position="1"/>
        <end position="32"/>
    </location>
</feature>
<dbReference type="InterPro" id="IPR036804">
    <property type="entry name" value="CheR_N_sf"/>
</dbReference>
<dbReference type="PROSITE" id="PS50122">
    <property type="entry name" value="CHEB"/>
    <property type="match status" value="1"/>
</dbReference>
<dbReference type="InterPro" id="IPR000673">
    <property type="entry name" value="Sig_transdc_resp-reg_Me-estase"/>
</dbReference>
<dbReference type="GO" id="GO:0006935">
    <property type="term" value="P:chemotaxis"/>
    <property type="evidence" value="ECO:0007669"/>
    <property type="project" value="UniProtKB-UniRule"/>
</dbReference>
<dbReference type="PROSITE" id="PS50123">
    <property type="entry name" value="CHER"/>
    <property type="match status" value="1"/>
</dbReference>
<dbReference type="EC" id="2.1.1.80" evidence="2"/>
<sequence>MKKKKQRFPPVRSEKIVKPGIPEPGSKTKQANTGFPIVGIGASAGGLAAIESFFSAIPQGAPMDMAFVVVQHLDPDHKSILVDLVKKYTTMPVTIVEDAMEVRPNCVYIIPPNQDMAFHTGKLHLLEPETPHGLRLPIDFFFRSLAQDQRERAICVVLSGTGTDGSAGLKAIKGEGGMAMVQTPESAAYDGMPRNAIATGLADYVLPPEKMPEQLILYGQRTFNRHAPGLRAQSPDSSDVLHKVFLMLRDQTGHDFSLYKRNTINRRIERRMAVTQISRPEDYIRFLRENKAEVDILFRELLIGVTSFFRDPEAFESLRKNVIQGLLKKPAAGGVRIWVPGCSTGEEAYSIAMLIREHLDNSKQNFPAQIFATDIDAEAIEKARAGVFSDSIAADVSPERIARFFTRTNTSYRIGKRIRDLVVFAKQDVLKDPPFSKVDLISCRNLLIYFDVEAQKKLLPLFHYALNPDGHLFLGNSESVGELTTMFASVDKKWKIFARKTITLYRPATIPILPPPGMETRNGKTSPIAIPVQPATHRQLAEQTMLDTYVPASVLVNMNLDVLFIHGHTGEYLEPATGEATLNLLKLARPGLRAELAAATRKALSSRTPARHNNIRIATNGKTSLINLVVKPVIGPKGSQGMLMVIFEETAKPAAKEAGRTMLKAAKKSGQNQRLVALELEVQAKGEYLQATIEELETANEELKSTNEELQSSNEELQSTNEEMETSKEELQSVNEELITVNNELQKKIEELSRSNNDMNNLMAGTNIGTLFVDLNLRIQRFTPATTHIINLIQTDIGRPISDIVSRLDGYDSLVQDARAVLDTLVPKEAEVLTKEGQWYQMRIQPYRTLENVIEGVVITFVKIIERKK</sequence>
<dbReference type="SUPFAM" id="SSF52738">
    <property type="entry name" value="Methylesterase CheB, C-terminal domain"/>
    <property type="match status" value="1"/>
</dbReference>
<organism evidence="10 11">
    <name type="scientific">Candidatus Raymondbacteria bacterium RIFOXYD12_FULL_49_13</name>
    <dbReference type="NCBI Taxonomy" id="1817890"/>
    <lineage>
        <taxon>Bacteria</taxon>
        <taxon>Raymondiibacteriota</taxon>
    </lineage>
</organism>
<protein>
    <recommendedName>
        <fullName evidence="2">protein-glutamate O-methyltransferase</fullName>
        <ecNumber evidence="2">2.1.1.80</ecNumber>
    </recommendedName>
</protein>
<dbReference type="Gene3D" id="3.40.50.150">
    <property type="entry name" value="Vaccinia Virus protein VP39"/>
    <property type="match status" value="1"/>
</dbReference>
<dbReference type="SUPFAM" id="SSF53335">
    <property type="entry name" value="S-adenosyl-L-methionine-dependent methyltransferases"/>
    <property type="match status" value="1"/>
</dbReference>
<keyword evidence="3" id="KW-0489">Methyltransferase</keyword>
<dbReference type="SMART" id="SM00138">
    <property type="entry name" value="MeTrc"/>
    <property type="match status" value="1"/>
</dbReference>
<dbReference type="PRINTS" id="PR00996">
    <property type="entry name" value="CHERMTFRASE"/>
</dbReference>
<evidence type="ECO:0000313" key="10">
    <source>
        <dbReference type="EMBL" id="OGK07410.1"/>
    </source>
</evidence>
<feature type="active site" evidence="6">
    <location>
        <position position="72"/>
    </location>
</feature>
<dbReference type="AlphaFoldDB" id="A0A1F7FL71"/>
<dbReference type="EMBL" id="MFYX01000008">
    <property type="protein sequence ID" value="OGK07410.1"/>
    <property type="molecule type" value="Genomic_DNA"/>
</dbReference>
<dbReference type="GO" id="GO:0008984">
    <property type="term" value="F:protein-glutamate methylesterase activity"/>
    <property type="evidence" value="ECO:0007669"/>
    <property type="project" value="InterPro"/>
</dbReference>
<dbReference type="InterPro" id="IPR035909">
    <property type="entry name" value="CheB_C"/>
</dbReference>